<dbReference type="HOGENOM" id="CLU_494339_0_0_1"/>
<accession>A0A0D2DN70</accession>
<keyword evidence="3" id="KW-1185">Reference proteome</keyword>
<dbReference type="RefSeq" id="XP_016257440.1">
    <property type="nucleotide sequence ID" value="XM_016412132.1"/>
</dbReference>
<evidence type="ECO:0000313" key="2">
    <source>
        <dbReference type="EMBL" id="KIW37224.1"/>
    </source>
</evidence>
<dbReference type="VEuPathDB" id="FungiDB:PV06_10573"/>
<feature type="compositionally biased region" description="Polar residues" evidence="1">
    <location>
        <begin position="107"/>
        <end position="137"/>
    </location>
</feature>
<dbReference type="AlphaFoldDB" id="A0A0D2DN70"/>
<reference evidence="2 3" key="1">
    <citation type="submission" date="2015-01" db="EMBL/GenBank/DDBJ databases">
        <title>The Genome Sequence of Exophiala oligosperma CBS72588.</title>
        <authorList>
            <consortium name="The Broad Institute Genomics Platform"/>
            <person name="Cuomo C."/>
            <person name="de Hoog S."/>
            <person name="Gorbushina A."/>
            <person name="Stielow B."/>
            <person name="Teixiera M."/>
            <person name="Abouelleil A."/>
            <person name="Chapman S.B."/>
            <person name="Priest M."/>
            <person name="Young S.K."/>
            <person name="Wortman J."/>
            <person name="Nusbaum C."/>
            <person name="Birren B."/>
        </authorList>
    </citation>
    <scope>NUCLEOTIDE SEQUENCE [LARGE SCALE GENOMIC DNA]</scope>
    <source>
        <strain evidence="2 3">CBS 72588</strain>
    </source>
</reference>
<evidence type="ECO:0000313" key="3">
    <source>
        <dbReference type="Proteomes" id="UP000053342"/>
    </source>
</evidence>
<dbReference type="Pfam" id="PF11951">
    <property type="entry name" value="Fungal_trans_2"/>
    <property type="match status" value="1"/>
</dbReference>
<organism evidence="2 3">
    <name type="scientific">Exophiala oligosperma</name>
    <dbReference type="NCBI Taxonomy" id="215243"/>
    <lineage>
        <taxon>Eukaryota</taxon>
        <taxon>Fungi</taxon>
        <taxon>Dikarya</taxon>
        <taxon>Ascomycota</taxon>
        <taxon>Pezizomycotina</taxon>
        <taxon>Eurotiomycetes</taxon>
        <taxon>Chaetothyriomycetidae</taxon>
        <taxon>Chaetothyriales</taxon>
        <taxon>Herpotrichiellaceae</taxon>
        <taxon>Exophiala</taxon>
    </lineage>
</organism>
<proteinExistence type="predicted"/>
<feature type="region of interest" description="Disordered" evidence="1">
    <location>
        <begin position="72"/>
        <end position="137"/>
    </location>
</feature>
<dbReference type="STRING" id="215243.A0A0D2DN70"/>
<feature type="region of interest" description="Disordered" evidence="1">
    <location>
        <begin position="1"/>
        <end position="42"/>
    </location>
</feature>
<dbReference type="Proteomes" id="UP000053342">
    <property type="component" value="Unassembled WGS sequence"/>
</dbReference>
<evidence type="ECO:0000256" key="1">
    <source>
        <dbReference type="SAM" id="MobiDB-lite"/>
    </source>
</evidence>
<dbReference type="PANTHER" id="PTHR37540">
    <property type="entry name" value="TRANSCRIPTION FACTOR (ACR-2), PUTATIVE-RELATED-RELATED"/>
    <property type="match status" value="1"/>
</dbReference>
<dbReference type="PANTHER" id="PTHR37540:SF5">
    <property type="entry name" value="TRANSCRIPTION FACTOR DOMAIN-CONTAINING PROTEIN"/>
    <property type="match status" value="1"/>
</dbReference>
<sequence>MPFRPPEKMLSGNDGSEDGYAPPARQVRTPSATPEIKESPQMNLLWIPHSTNSAQDDVKPDHREINRRAQQNAFMKRRQARQREPSSSRKVRTPSSMTVLPGALTPLSESTLGSMMNSPRASSSWPQSASLTTTISPSQDYEAPSIRTYLDSLRIDPFQSGKFQMVPQMENIFMYYFTTIMPAVEPVQSEREEYNSWLVPLTASEPALMYALIGCMAYDIEQVSVVGFGPNSRRNLTQERVHYRIKAIQALNEALADPKKAASPSTLIAVHFLLWQEIFAGDECVHLDGVKRLLELRGGFDGVQRKAIEAIMVGSYWRAIRTGTKPLLPMVKDDMPLTDEQFLQVLAKSEPSIAKLGEGLLESHMREYFDDEFWKLLHDTRRAWVCFEQIGMQDFPAVGKRHISIKRVNVDHRLLSYPFDHYGTHRPIQEACRQGLIAYSNAHYNVIQPSSKIARGLVQDLKNALEATDLRSCWGSAHDALLWVLFVGAHMSFGEPERPWFVAALVRVTQTLQPRDWLQVRAWLVRFYYSDRVFQDSFRRILEEVEILSTMLPKWF</sequence>
<dbReference type="GeneID" id="27362647"/>
<dbReference type="InterPro" id="IPR021858">
    <property type="entry name" value="Fun_TF"/>
</dbReference>
<gene>
    <name evidence="2" type="ORF">PV06_10573</name>
</gene>
<dbReference type="EMBL" id="KN847345">
    <property type="protein sequence ID" value="KIW37224.1"/>
    <property type="molecule type" value="Genomic_DNA"/>
</dbReference>
<protein>
    <recommendedName>
        <fullName evidence="4">Transcription factor domain-containing protein</fullName>
    </recommendedName>
</protein>
<name>A0A0D2DN70_9EURO</name>
<evidence type="ECO:0008006" key="4">
    <source>
        <dbReference type="Google" id="ProtNLM"/>
    </source>
</evidence>
<dbReference type="OrthoDB" id="3469225at2759"/>